<evidence type="ECO:0000313" key="2">
    <source>
        <dbReference type="Proteomes" id="UP000288805"/>
    </source>
</evidence>
<protein>
    <recommendedName>
        <fullName evidence="3">Reverse transcriptase zinc-binding domain-containing protein</fullName>
    </recommendedName>
</protein>
<accession>A0A438KG38</accession>
<organism evidence="1 2">
    <name type="scientific">Vitis vinifera</name>
    <name type="common">Grape</name>
    <dbReference type="NCBI Taxonomy" id="29760"/>
    <lineage>
        <taxon>Eukaryota</taxon>
        <taxon>Viridiplantae</taxon>
        <taxon>Streptophyta</taxon>
        <taxon>Embryophyta</taxon>
        <taxon>Tracheophyta</taxon>
        <taxon>Spermatophyta</taxon>
        <taxon>Magnoliopsida</taxon>
        <taxon>eudicotyledons</taxon>
        <taxon>Gunneridae</taxon>
        <taxon>Pentapetalae</taxon>
        <taxon>rosids</taxon>
        <taxon>Vitales</taxon>
        <taxon>Vitaceae</taxon>
        <taxon>Viteae</taxon>
        <taxon>Vitis</taxon>
    </lineage>
</organism>
<evidence type="ECO:0008006" key="3">
    <source>
        <dbReference type="Google" id="ProtNLM"/>
    </source>
</evidence>
<name>A0A438KG38_VITVI</name>
<reference evidence="1 2" key="1">
    <citation type="journal article" date="2018" name="PLoS Genet.">
        <title>Population sequencing reveals clonal diversity and ancestral inbreeding in the grapevine cultivar Chardonnay.</title>
        <authorList>
            <person name="Roach M.J."/>
            <person name="Johnson D.L."/>
            <person name="Bohlmann J."/>
            <person name="van Vuuren H.J."/>
            <person name="Jones S.J."/>
            <person name="Pretorius I.S."/>
            <person name="Schmidt S.A."/>
            <person name="Borneman A.R."/>
        </authorList>
    </citation>
    <scope>NUCLEOTIDE SEQUENCE [LARGE SCALE GENOMIC DNA]</scope>
    <source>
        <strain evidence="2">cv. Chardonnay</strain>
        <tissue evidence="1">Leaf</tissue>
    </source>
</reference>
<dbReference type="Proteomes" id="UP000288805">
    <property type="component" value="Unassembled WGS sequence"/>
</dbReference>
<gene>
    <name evidence="1" type="ORF">CK203_004799</name>
</gene>
<sequence>MSFPSLYALALSKEAWVADFWDDTRGMRHWTLHFTRHFNDWELDIIETFFSMLRGNLVRRDDNNKVVWKDDKKGLLSVKSFYEVLDVGRVTWVIPSSVRVLLLSWQGSFVGKKMKKVWNIAPLRIFLTIWRE</sequence>
<comment type="caution">
    <text evidence="1">The sequence shown here is derived from an EMBL/GenBank/DDBJ whole genome shotgun (WGS) entry which is preliminary data.</text>
</comment>
<proteinExistence type="predicted"/>
<dbReference type="EMBL" id="QGNW01000007">
    <property type="protein sequence ID" value="RVX20179.1"/>
    <property type="molecule type" value="Genomic_DNA"/>
</dbReference>
<dbReference type="AlphaFoldDB" id="A0A438KG38"/>
<evidence type="ECO:0000313" key="1">
    <source>
        <dbReference type="EMBL" id="RVX20179.1"/>
    </source>
</evidence>